<feature type="chain" id="PRO_5006618876" evidence="2">
    <location>
        <begin position="29"/>
        <end position="80"/>
    </location>
</feature>
<keyword evidence="4" id="KW-1185">Reference proteome</keyword>
<evidence type="ECO:0000256" key="1">
    <source>
        <dbReference type="SAM" id="MobiDB-lite"/>
    </source>
</evidence>
<dbReference type="Proteomes" id="UP000291084">
    <property type="component" value="Chromosome 10"/>
</dbReference>
<evidence type="ECO:0000313" key="4">
    <source>
        <dbReference type="Proteomes" id="UP000291084"/>
    </source>
</evidence>
<dbReference type="OrthoDB" id="1430605at2759"/>
<name>A0A0S3T1R8_PHAAN</name>
<feature type="region of interest" description="Disordered" evidence="1">
    <location>
        <begin position="42"/>
        <end position="68"/>
    </location>
</feature>
<keyword evidence="2" id="KW-0732">Signal</keyword>
<sequence>MPCLGRWCLSVFLVGVLVLLGALSRGECVRELRDFKSTFESQLAKGPVPPSGPSQCHNKLGPYKDNKSSFQDEDYYVVCP</sequence>
<protein>
    <submittedName>
        <fullName evidence="3">Uncharacterized protein</fullName>
    </submittedName>
</protein>
<proteinExistence type="predicted"/>
<feature type="signal peptide" evidence="2">
    <location>
        <begin position="1"/>
        <end position="28"/>
    </location>
</feature>
<dbReference type="AlphaFoldDB" id="A0A0S3T1R8"/>
<organism evidence="3 4">
    <name type="scientific">Vigna angularis var. angularis</name>
    <dbReference type="NCBI Taxonomy" id="157739"/>
    <lineage>
        <taxon>Eukaryota</taxon>
        <taxon>Viridiplantae</taxon>
        <taxon>Streptophyta</taxon>
        <taxon>Embryophyta</taxon>
        <taxon>Tracheophyta</taxon>
        <taxon>Spermatophyta</taxon>
        <taxon>Magnoliopsida</taxon>
        <taxon>eudicotyledons</taxon>
        <taxon>Gunneridae</taxon>
        <taxon>Pentapetalae</taxon>
        <taxon>rosids</taxon>
        <taxon>fabids</taxon>
        <taxon>Fabales</taxon>
        <taxon>Fabaceae</taxon>
        <taxon>Papilionoideae</taxon>
        <taxon>50 kb inversion clade</taxon>
        <taxon>NPAAA clade</taxon>
        <taxon>indigoferoid/millettioid clade</taxon>
        <taxon>Phaseoleae</taxon>
        <taxon>Vigna</taxon>
    </lineage>
</organism>
<dbReference type="EMBL" id="AP015043">
    <property type="protein sequence ID" value="BAT99031.1"/>
    <property type="molecule type" value="Genomic_DNA"/>
</dbReference>
<evidence type="ECO:0000256" key="2">
    <source>
        <dbReference type="SAM" id="SignalP"/>
    </source>
</evidence>
<evidence type="ECO:0000313" key="3">
    <source>
        <dbReference type="EMBL" id="BAT99031.1"/>
    </source>
</evidence>
<gene>
    <name evidence="3" type="primary">Vigan.10G040500</name>
    <name evidence="3" type="ORF">VIGAN_10040500</name>
</gene>
<accession>A0A0S3T1R8</accession>
<reference evidence="3 4" key="1">
    <citation type="journal article" date="2015" name="Sci. Rep.">
        <title>The power of single molecule real-time sequencing technology in the de novo assembly of a eukaryotic genome.</title>
        <authorList>
            <person name="Sakai H."/>
            <person name="Naito K."/>
            <person name="Ogiso-Tanaka E."/>
            <person name="Takahashi Y."/>
            <person name="Iseki K."/>
            <person name="Muto C."/>
            <person name="Satou K."/>
            <person name="Teruya K."/>
            <person name="Shiroma A."/>
            <person name="Shimoji M."/>
            <person name="Hirano T."/>
            <person name="Itoh T."/>
            <person name="Kaga A."/>
            <person name="Tomooka N."/>
        </authorList>
    </citation>
    <scope>NUCLEOTIDE SEQUENCE [LARGE SCALE GENOMIC DNA]</scope>
    <source>
        <strain evidence="4">cv. Shumari</strain>
    </source>
</reference>